<comment type="catalytic activity">
    <reaction evidence="11">
        <text>Zn(2+)(in) + H(+)(out) = Zn(2+)(out) + H(+)(in)</text>
        <dbReference type="Rhea" id="RHEA:28839"/>
        <dbReference type="ChEBI" id="CHEBI:15378"/>
        <dbReference type="ChEBI" id="CHEBI:29105"/>
    </reaction>
</comment>
<evidence type="ECO:0000256" key="4">
    <source>
        <dbReference type="ARBA" id="ARBA00022475"/>
    </source>
</evidence>
<organism evidence="19 20">
    <name type="scientific">Pelagibius litoralis</name>
    <dbReference type="NCBI Taxonomy" id="374515"/>
    <lineage>
        <taxon>Bacteria</taxon>
        <taxon>Pseudomonadati</taxon>
        <taxon>Pseudomonadota</taxon>
        <taxon>Alphaproteobacteria</taxon>
        <taxon>Rhodospirillales</taxon>
        <taxon>Rhodovibrionaceae</taxon>
        <taxon>Pelagibius</taxon>
    </lineage>
</organism>
<dbReference type="Pfam" id="PF01545">
    <property type="entry name" value="Cation_efflux"/>
    <property type="match status" value="1"/>
</dbReference>
<evidence type="ECO:0000256" key="15">
    <source>
        <dbReference type="ARBA" id="ARBA00072262"/>
    </source>
</evidence>
<evidence type="ECO:0000256" key="5">
    <source>
        <dbReference type="ARBA" id="ARBA00022496"/>
    </source>
</evidence>
<evidence type="ECO:0000256" key="13">
    <source>
        <dbReference type="ARBA" id="ARBA00062926"/>
    </source>
</evidence>
<evidence type="ECO:0000256" key="2">
    <source>
        <dbReference type="ARBA" id="ARBA00010212"/>
    </source>
</evidence>
<dbReference type="NCBIfam" id="TIGR01297">
    <property type="entry name" value="CDF"/>
    <property type="match status" value="1"/>
</dbReference>
<evidence type="ECO:0000313" key="19">
    <source>
        <dbReference type="EMBL" id="NIA70144.1"/>
    </source>
</evidence>
<keyword evidence="7" id="KW-0862">Zinc</keyword>
<keyword evidence="7" id="KW-0864">Zinc transport</keyword>
<keyword evidence="4" id="KW-1003">Cell membrane</keyword>
<evidence type="ECO:0000256" key="10">
    <source>
        <dbReference type="ARBA" id="ARBA00035584"/>
    </source>
</evidence>
<evidence type="ECO:0000256" key="6">
    <source>
        <dbReference type="ARBA" id="ARBA00022692"/>
    </source>
</evidence>
<dbReference type="Gene3D" id="1.20.1510.10">
    <property type="entry name" value="Cation efflux protein transmembrane domain"/>
    <property type="match status" value="1"/>
</dbReference>
<comment type="catalytic activity">
    <reaction evidence="12">
        <text>Cd(2+)(in) + H(+)(out) = Cd(2+)(out) + H(+)(in)</text>
        <dbReference type="Rhea" id="RHEA:28739"/>
        <dbReference type="ChEBI" id="CHEBI:15378"/>
        <dbReference type="ChEBI" id="CHEBI:48775"/>
    </reaction>
</comment>
<dbReference type="GO" id="GO:0006882">
    <property type="term" value="P:intracellular zinc ion homeostasis"/>
    <property type="evidence" value="ECO:0007669"/>
    <property type="project" value="TreeGrafter"/>
</dbReference>
<dbReference type="InterPro" id="IPR027469">
    <property type="entry name" value="Cation_efflux_TMD_sf"/>
</dbReference>
<dbReference type="GO" id="GO:0015093">
    <property type="term" value="F:ferrous iron transmembrane transporter activity"/>
    <property type="evidence" value="ECO:0007669"/>
    <property type="project" value="TreeGrafter"/>
</dbReference>
<dbReference type="InterPro" id="IPR002524">
    <property type="entry name" value="Cation_efflux"/>
</dbReference>
<dbReference type="PANTHER" id="PTHR43840">
    <property type="entry name" value="MITOCHONDRIAL METAL TRANSPORTER 1-RELATED"/>
    <property type="match status" value="1"/>
</dbReference>
<keyword evidence="6 16" id="KW-0812">Transmembrane</keyword>
<proteinExistence type="inferred from homology"/>
<evidence type="ECO:0000256" key="7">
    <source>
        <dbReference type="ARBA" id="ARBA00022906"/>
    </source>
</evidence>
<dbReference type="InterPro" id="IPR050291">
    <property type="entry name" value="CDF_Transporter"/>
</dbReference>
<dbReference type="GO" id="GO:0005886">
    <property type="term" value="C:plasma membrane"/>
    <property type="evidence" value="ECO:0007669"/>
    <property type="project" value="UniProtKB-SubCell"/>
</dbReference>
<accession>A0A967EZA9</accession>
<evidence type="ECO:0000256" key="11">
    <source>
        <dbReference type="ARBA" id="ARBA00047695"/>
    </source>
</evidence>
<dbReference type="SUPFAM" id="SSF161111">
    <property type="entry name" value="Cation efflux protein transmembrane domain-like"/>
    <property type="match status" value="1"/>
</dbReference>
<feature type="transmembrane region" description="Helical" evidence="16">
    <location>
        <begin position="25"/>
        <end position="50"/>
    </location>
</feature>
<evidence type="ECO:0000256" key="9">
    <source>
        <dbReference type="ARBA" id="ARBA00023136"/>
    </source>
</evidence>
<evidence type="ECO:0000256" key="16">
    <source>
        <dbReference type="SAM" id="Phobius"/>
    </source>
</evidence>
<comment type="subunit">
    <text evidence="13">Homodimer. The subunits are held together in a parallel orientation through zinc binding at the interface of the cytoplasmic domains.</text>
</comment>
<comment type="caution">
    <text evidence="19">The sequence shown here is derived from an EMBL/GenBank/DDBJ whole genome shotgun (WGS) entry which is preliminary data.</text>
</comment>
<dbReference type="GO" id="GO:0015341">
    <property type="term" value="F:zinc efflux antiporter activity"/>
    <property type="evidence" value="ECO:0007669"/>
    <property type="project" value="TreeGrafter"/>
</dbReference>
<dbReference type="AlphaFoldDB" id="A0A967EZA9"/>
<keyword evidence="9 16" id="KW-0472">Membrane</keyword>
<feature type="transmembrane region" description="Helical" evidence="16">
    <location>
        <begin position="98"/>
        <end position="116"/>
    </location>
</feature>
<dbReference type="InterPro" id="IPR027470">
    <property type="entry name" value="Cation_efflux_CTD"/>
</dbReference>
<keyword evidence="3" id="KW-0813">Transport</keyword>
<keyword evidence="7" id="KW-0406">Ion transport</keyword>
<comment type="similarity">
    <text evidence="2">Belongs to the cation diffusion facilitator (CDF) transporter (TC 2.A.4) family. FieF subfamily.</text>
</comment>
<reference evidence="19" key="1">
    <citation type="submission" date="2020-03" db="EMBL/GenBank/DDBJ databases">
        <title>Genome of Pelagibius litoralis DSM 21314T.</title>
        <authorList>
            <person name="Wang G."/>
        </authorList>
    </citation>
    <scope>NUCLEOTIDE SEQUENCE</scope>
    <source>
        <strain evidence="19">DSM 21314</strain>
    </source>
</reference>
<evidence type="ECO:0000259" key="18">
    <source>
        <dbReference type="Pfam" id="PF16916"/>
    </source>
</evidence>
<gene>
    <name evidence="19" type="ORF">HBA54_16175</name>
</gene>
<dbReference type="Proteomes" id="UP000761264">
    <property type="component" value="Unassembled WGS sequence"/>
</dbReference>
<feature type="transmembrane region" description="Helical" evidence="16">
    <location>
        <begin position="199"/>
        <end position="220"/>
    </location>
</feature>
<evidence type="ECO:0000256" key="8">
    <source>
        <dbReference type="ARBA" id="ARBA00022989"/>
    </source>
</evidence>
<evidence type="ECO:0000256" key="1">
    <source>
        <dbReference type="ARBA" id="ARBA00004651"/>
    </source>
</evidence>
<feature type="transmembrane region" description="Helical" evidence="16">
    <location>
        <begin position="171"/>
        <end position="193"/>
    </location>
</feature>
<feature type="domain" description="Cation efflux protein transmembrane" evidence="17">
    <location>
        <begin position="32"/>
        <end position="224"/>
    </location>
</feature>
<evidence type="ECO:0000256" key="12">
    <source>
        <dbReference type="ARBA" id="ARBA00050984"/>
    </source>
</evidence>
<evidence type="ECO:0000259" key="17">
    <source>
        <dbReference type="Pfam" id="PF01545"/>
    </source>
</evidence>
<keyword evidence="8 16" id="KW-1133">Transmembrane helix</keyword>
<protein>
    <recommendedName>
        <fullName evidence="15">Cation-efflux pump FieF</fullName>
    </recommendedName>
    <alternativeName>
        <fullName evidence="14">Protein p34</fullName>
    </alternativeName>
</protein>
<feature type="domain" description="Cation efflux protein cytoplasmic" evidence="18">
    <location>
        <begin position="228"/>
        <end position="305"/>
    </location>
</feature>
<dbReference type="GO" id="GO:0015086">
    <property type="term" value="F:cadmium ion transmembrane transporter activity"/>
    <property type="evidence" value="ECO:0007669"/>
    <property type="project" value="TreeGrafter"/>
</dbReference>
<name>A0A967EZA9_9PROT</name>
<keyword evidence="5" id="KW-0408">Iron</keyword>
<evidence type="ECO:0000256" key="14">
    <source>
        <dbReference type="ARBA" id="ARBA00068882"/>
    </source>
</evidence>
<dbReference type="EMBL" id="JAAQPH010000012">
    <property type="protein sequence ID" value="NIA70144.1"/>
    <property type="molecule type" value="Genomic_DNA"/>
</dbReference>
<dbReference type="FunFam" id="3.30.70.1350:FF:000002">
    <property type="entry name" value="Ferrous-iron efflux pump FieF"/>
    <property type="match status" value="1"/>
</dbReference>
<keyword evidence="20" id="KW-1185">Reference proteome</keyword>
<dbReference type="Gene3D" id="3.30.70.1350">
    <property type="entry name" value="Cation efflux protein, cytoplasmic domain"/>
    <property type="match status" value="1"/>
</dbReference>
<evidence type="ECO:0000256" key="3">
    <source>
        <dbReference type="ARBA" id="ARBA00022448"/>
    </source>
</evidence>
<feature type="transmembrane region" description="Helical" evidence="16">
    <location>
        <begin position="56"/>
        <end position="77"/>
    </location>
</feature>
<dbReference type="InterPro" id="IPR036837">
    <property type="entry name" value="Cation_efflux_CTD_sf"/>
</dbReference>
<evidence type="ECO:0000313" key="20">
    <source>
        <dbReference type="Proteomes" id="UP000761264"/>
    </source>
</evidence>
<keyword evidence="5" id="KW-0410">Iron transport</keyword>
<feature type="transmembrane region" description="Helical" evidence="16">
    <location>
        <begin position="128"/>
        <end position="151"/>
    </location>
</feature>
<dbReference type="PANTHER" id="PTHR43840:SF41">
    <property type="entry name" value="CATION-EFFLUX PUMP FIEF"/>
    <property type="match status" value="1"/>
</dbReference>
<dbReference type="FunFam" id="1.20.1510.10:FF:000001">
    <property type="entry name" value="Ferrous-iron efflux pump FieF"/>
    <property type="match status" value="1"/>
</dbReference>
<dbReference type="Pfam" id="PF16916">
    <property type="entry name" value="ZT_dimer"/>
    <property type="match status" value="1"/>
</dbReference>
<comment type="subcellular location">
    <subcellularLocation>
        <location evidence="1">Cell membrane</location>
        <topology evidence="1">Multi-pass membrane protein</topology>
    </subcellularLocation>
</comment>
<sequence>MDNGTAVSVSSAGTKRAAGPEAARLLRLATTASVATACILIVVKLIAFLLTDSVSVLSTLVDSLLDAAASIINLIAVRHALVPADREHRFGHGKAEPLAALGQAAFITGSAVFLIIEASQRFVSPRSLMNGDIGIAVMVFSILATMALVMLQRYVIRRTGSLAIKADSLHYVGDILVNAAVIVALVLTAQFGWRYIDPIFGLAIAAYILFNAWQISAGAMDMLMDRELPEDERARIREIALAHSSVKGLHDLRTRASGQQIFIQGHIEMDGALSLLKAHAIADEVEDELRQAFPGAEVILHQDPYGVEEERARFA</sequence>
<dbReference type="InterPro" id="IPR058533">
    <property type="entry name" value="Cation_efflux_TM"/>
</dbReference>
<comment type="catalytic activity">
    <reaction evidence="10">
        <text>Fe(2+)(in) + H(+)(out) = Fe(2+)(out) + H(+)(in)</text>
        <dbReference type="Rhea" id="RHEA:29439"/>
        <dbReference type="ChEBI" id="CHEBI:15378"/>
        <dbReference type="ChEBI" id="CHEBI:29033"/>
    </reaction>
</comment>
<dbReference type="SUPFAM" id="SSF160240">
    <property type="entry name" value="Cation efflux protein cytoplasmic domain-like"/>
    <property type="match status" value="1"/>
</dbReference>